<evidence type="ECO:0000313" key="1">
    <source>
        <dbReference type="EMBL" id="JAH25961.1"/>
    </source>
</evidence>
<accession>A0A0E9R9Y7</accession>
<protein>
    <submittedName>
        <fullName evidence="1">Uncharacterized protein</fullName>
    </submittedName>
</protein>
<dbReference type="AlphaFoldDB" id="A0A0E9R9Y7"/>
<name>A0A0E9R9Y7_ANGAN</name>
<reference evidence="1" key="1">
    <citation type="submission" date="2014-11" db="EMBL/GenBank/DDBJ databases">
        <authorList>
            <person name="Amaro Gonzalez C."/>
        </authorList>
    </citation>
    <scope>NUCLEOTIDE SEQUENCE</scope>
</reference>
<sequence>MHLQITLKHFTVWQNYTSSSKLTGNILCSNISYLMVISYLSRSLRPVFSFLQSLKGINQGI</sequence>
<dbReference type="EMBL" id="GBXM01082616">
    <property type="protein sequence ID" value="JAH25961.1"/>
    <property type="molecule type" value="Transcribed_RNA"/>
</dbReference>
<proteinExistence type="predicted"/>
<organism evidence="1">
    <name type="scientific">Anguilla anguilla</name>
    <name type="common">European freshwater eel</name>
    <name type="synonym">Muraena anguilla</name>
    <dbReference type="NCBI Taxonomy" id="7936"/>
    <lineage>
        <taxon>Eukaryota</taxon>
        <taxon>Metazoa</taxon>
        <taxon>Chordata</taxon>
        <taxon>Craniata</taxon>
        <taxon>Vertebrata</taxon>
        <taxon>Euteleostomi</taxon>
        <taxon>Actinopterygii</taxon>
        <taxon>Neopterygii</taxon>
        <taxon>Teleostei</taxon>
        <taxon>Anguilliformes</taxon>
        <taxon>Anguillidae</taxon>
        <taxon>Anguilla</taxon>
    </lineage>
</organism>
<reference evidence="1" key="2">
    <citation type="journal article" date="2015" name="Fish Shellfish Immunol.">
        <title>Early steps in the European eel (Anguilla anguilla)-Vibrio vulnificus interaction in the gills: Role of the RtxA13 toxin.</title>
        <authorList>
            <person name="Callol A."/>
            <person name="Pajuelo D."/>
            <person name="Ebbesson L."/>
            <person name="Teles M."/>
            <person name="MacKenzie S."/>
            <person name="Amaro C."/>
        </authorList>
    </citation>
    <scope>NUCLEOTIDE SEQUENCE</scope>
</reference>